<sequence>MIFGRVCEICDDFGDYHDEIVVTSIDFIGRRPICSHYLQGEGSFWEPPTKTTTPGQRSHRRWPRRGNQVMKVINLHPMLYLMMQPPIFFQRFICVLDWFRNVGSCGMSNVSGLVIGFGIRTALWLRHSMKVFGEEDDGRIWIDYYVSCISDFFMCNLGMYFVKI</sequence>
<dbReference type="AlphaFoldDB" id="A0A8T0PBT3"/>
<name>A0A8T0PBT3_PANVG</name>
<organism evidence="1 2">
    <name type="scientific">Panicum virgatum</name>
    <name type="common">Blackwell switchgrass</name>
    <dbReference type="NCBI Taxonomy" id="38727"/>
    <lineage>
        <taxon>Eukaryota</taxon>
        <taxon>Viridiplantae</taxon>
        <taxon>Streptophyta</taxon>
        <taxon>Embryophyta</taxon>
        <taxon>Tracheophyta</taxon>
        <taxon>Spermatophyta</taxon>
        <taxon>Magnoliopsida</taxon>
        <taxon>Liliopsida</taxon>
        <taxon>Poales</taxon>
        <taxon>Poaceae</taxon>
        <taxon>PACMAD clade</taxon>
        <taxon>Panicoideae</taxon>
        <taxon>Panicodae</taxon>
        <taxon>Paniceae</taxon>
        <taxon>Panicinae</taxon>
        <taxon>Panicum</taxon>
        <taxon>Panicum sect. Hiantes</taxon>
    </lineage>
</organism>
<dbReference type="Proteomes" id="UP000823388">
    <property type="component" value="Chromosome 8N"/>
</dbReference>
<gene>
    <name evidence="1" type="ORF">PVAP13_8NG220204</name>
</gene>
<dbReference type="EMBL" id="CM029052">
    <property type="protein sequence ID" value="KAG2557602.1"/>
    <property type="molecule type" value="Genomic_DNA"/>
</dbReference>
<accession>A0A8T0PBT3</accession>
<protein>
    <submittedName>
        <fullName evidence="1">Uncharacterized protein</fullName>
    </submittedName>
</protein>
<comment type="caution">
    <text evidence="1">The sequence shown here is derived from an EMBL/GenBank/DDBJ whole genome shotgun (WGS) entry which is preliminary data.</text>
</comment>
<evidence type="ECO:0000313" key="1">
    <source>
        <dbReference type="EMBL" id="KAG2557602.1"/>
    </source>
</evidence>
<evidence type="ECO:0000313" key="2">
    <source>
        <dbReference type="Proteomes" id="UP000823388"/>
    </source>
</evidence>
<keyword evidence="2" id="KW-1185">Reference proteome</keyword>
<proteinExistence type="predicted"/>
<reference evidence="1" key="1">
    <citation type="submission" date="2020-05" db="EMBL/GenBank/DDBJ databases">
        <title>WGS assembly of Panicum virgatum.</title>
        <authorList>
            <person name="Lovell J.T."/>
            <person name="Jenkins J."/>
            <person name="Shu S."/>
            <person name="Juenger T.E."/>
            <person name="Schmutz J."/>
        </authorList>
    </citation>
    <scope>NUCLEOTIDE SEQUENCE</scope>
    <source>
        <strain evidence="1">AP13</strain>
    </source>
</reference>